<organism evidence="2 3">
    <name type="scientific">Asanoa hainanensis</name>
    <dbReference type="NCBI Taxonomy" id="560556"/>
    <lineage>
        <taxon>Bacteria</taxon>
        <taxon>Bacillati</taxon>
        <taxon>Actinomycetota</taxon>
        <taxon>Actinomycetes</taxon>
        <taxon>Micromonosporales</taxon>
        <taxon>Micromonosporaceae</taxon>
        <taxon>Asanoa</taxon>
    </lineage>
</organism>
<protein>
    <submittedName>
        <fullName evidence="2">Uncharacterized protein</fullName>
    </submittedName>
</protein>
<keyword evidence="1" id="KW-0472">Membrane</keyword>
<keyword evidence="1" id="KW-0812">Transmembrane</keyword>
<feature type="transmembrane region" description="Helical" evidence="1">
    <location>
        <begin position="121"/>
        <end position="139"/>
    </location>
</feature>
<accession>A0A239NBM2</accession>
<evidence type="ECO:0000256" key="1">
    <source>
        <dbReference type="SAM" id="Phobius"/>
    </source>
</evidence>
<reference evidence="2 3" key="1">
    <citation type="submission" date="2017-06" db="EMBL/GenBank/DDBJ databases">
        <authorList>
            <person name="Kim H.J."/>
            <person name="Triplett B.A."/>
        </authorList>
    </citation>
    <scope>NUCLEOTIDE SEQUENCE [LARGE SCALE GENOMIC DNA]</scope>
    <source>
        <strain evidence="2 3">CGMCC 4.5593</strain>
    </source>
</reference>
<evidence type="ECO:0000313" key="3">
    <source>
        <dbReference type="Proteomes" id="UP000198362"/>
    </source>
</evidence>
<keyword evidence="3" id="KW-1185">Reference proteome</keyword>
<name>A0A239NBM2_9ACTN</name>
<feature type="transmembrane region" description="Helical" evidence="1">
    <location>
        <begin position="41"/>
        <end position="61"/>
    </location>
</feature>
<gene>
    <name evidence="2" type="ORF">SAMN05421812_10844</name>
</gene>
<feature type="transmembrane region" description="Helical" evidence="1">
    <location>
        <begin position="97"/>
        <end position="114"/>
    </location>
</feature>
<keyword evidence="1" id="KW-1133">Transmembrane helix</keyword>
<dbReference type="AlphaFoldDB" id="A0A239NBM2"/>
<sequence length="140" mass="14338">MVPPVLGGVTAFAVAVWWRAQKEHADTSGCTPRECVGDALLWLSVGVPLLFALLWVLLAVVARQPVWLPPLVIVGGAFGTFYVAGLATLAFGVGTGPVLAGLSGAVAWAVAAAVTSRTVPWPVRAGLVALVLLALVFVGV</sequence>
<dbReference type="EMBL" id="FZPH01000008">
    <property type="protein sequence ID" value="SNT51648.1"/>
    <property type="molecule type" value="Genomic_DNA"/>
</dbReference>
<proteinExistence type="predicted"/>
<feature type="transmembrane region" description="Helical" evidence="1">
    <location>
        <begin position="68"/>
        <end position="91"/>
    </location>
</feature>
<dbReference type="Proteomes" id="UP000198362">
    <property type="component" value="Unassembled WGS sequence"/>
</dbReference>
<evidence type="ECO:0000313" key="2">
    <source>
        <dbReference type="EMBL" id="SNT51648.1"/>
    </source>
</evidence>